<proteinExistence type="predicted"/>
<dbReference type="RefSeq" id="WP_280527400.1">
    <property type="nucleotide sequence ID" value="NZ_BAAADZ010000005.1"/>
</dbReference>
<sequence length="43" mass="4978">MANLFRVTLMVMWLWLRNLSIRAGFTLGWGRAEGVLFGDMLHP</sequence>
<protein>
    <submittedName>
        <fullName evidence="1">Uncharacterized protein</fullName>
    </submittedName>
</protein>
<name>A0ABR6I261_9SPHN</name>
<gene>
    <name evidence="1" type="ORF">FHS52_002935</name>
</gene>
<evidence type="ECO:0000313" key="2">
    <source>
        <dbReference type="Proteomes" id="UP000548685"/>
    </source>
</evidence>
<reference evidence="1 2" key="1">
    <citation type="submission" date="2020-08" db="EMBL/GenBank/DDBJ databases">
        <title>Genomic Encyclopedia of Type Strains, Phase IV (KMG-IV): sequencing the most valuable type-strain genomes for metagenomic binning, comparative biology and taxonomic classification.</title>
        <authorList>
            <person name="Goeker M."/>
        </authorList>
    </citation>
    <scope>NUCLEOTIDE SEQUENCE [LARGE SCALE GENOMIC DNA]</scope>
    <source>
        <strain evidence="1 2">DSM 8510</strain>
    </source>
</reference>
<dbReference type="Proteomes" id="UP000548685">
    <property type="component" value="Unassembled WGS sequence"/>
</dbReference>
<accession>A0ABR6I261</accession>
<keyword evidence="2" id="KW-1185">Reference proteome</keyword>
<comment type="caution">
    <text evidence="1">The sequence shown here is derived from an EMBL/GenBank/DDBJ whole genome shotgun (WGS) entry which is preliminary data.</text>
</comment>
<dbReference type="EMBL" id="JACICE010000004">
    <property type="protein sequence ID" value="MBB3776942.1"/>
    <property type="molecule type" value="Genomic_DNA"/>
</dbReference>
<evidence type="ECO:0000313" key="1">
    <source>
        <dbReference type="EMBL" id="MBB3776942.1"/>
    </source>
</evidence>
<organism evidence="1 2">
    <name type="scientific">Erythrobacter ramosus</name>
    <dbReference type="NCBI Taxonomy" id="35811"/>
    <lineage>
        <taxon>Bacteria</taxon>
        <taxon>Pseudomonadati</taxon>
        <taxon>Pseudomonadota</taxon>
        <taxon>Alphaproteobacteria</taxon>
        <taxon>Sphingomonadales</taxon>
        <taxon>Erythrobacteraceae</taxon>
        <taxon>Erythrobacter/Porphyrobacter group</taxon>
        <taxon>Erythrobacter</taxon>
    </lineage>
</organism>